<proteinExistence type="predicted"/>
<comment type="caution">
    <text evidence="1">The sequence shown here is derived from an EMBL/GenBank/DDBJ whole genome shotgun (WGS) entry which is preliminary data.</text>
</comment>
<dbReference type="Pfam" id="PF03692">
    <property type="entry name" value="CxxCxxCC"/>
    <property type="match status" value="1"/>
</dbReference>
<protein>
    <recommendedName>
        <fullName evidence="3">YkgJ family cysteine cluster protein</fullName>
    </recommendedName>
</protein>
<dbReference type="EMBL" id="BBWV01000002">
    <property type="protein sequence ID" value="GAO43903.1"/>
    <property type="molecule type" value="Genomic_DNA"/>
</dbReference>
<name>A0A0E9N294_9BACT</name>
<gene>
    <name evidence="1" type="ORF">FPE01S_02_10090</name>
</gene>
<dbReference type="AlphaFoldDB" id="A0A0E9N294"/>
<accession>A0A0E9N294</accession>
<dbReference type="InterPro" id="IPR005358">
    <property type="entry name" value="Puta_zinc/iron-chelating_dom"/>
</dbReference>
<organism evidence="1 2">
    <name type="scientific">Flavihumibacter petaseus NBRC 106054</name>
    <dbReference type="NCBI Taxonomy" id="1220578"/>
    <lineage>
        <taxon>Bacteria</taxon>
        <taxon>Pseudomonadati</taxon>
        <taxon>Bacteroidota</taxon>
        <taxon>Chitinophagia</taxon>
        <taxon>Chitinophagales</taxon>
        <taxon>Chitinophagaceae</taxon>
        <taxon>Flavihumibacter</taxon>
    </lineage>
</organism>
<evidence type="ECO:0008006" key="3">
    <source>
        <dbReference type="Google" id="ProtNLM"/>
    </source>
</evidence>
<reference evidence="1 2" key="1">
    <citation type="submission" date="2015-04" db="EMBL/GenBank/DDBJ databases">
        <title>Whole genome shotgun sequence of Flavihumibacter petaseus NBRC 106054.</title>
        <authorList>
            <person name="Miyazawa S."/>
            <person name="Hosoyama A."/>
            <person name="Hashimoto M."/>
            <person name="Noguchi M."/>
            <person name="Tsuchikane K."/>
            <person name="Ohji S."/>
            <person name="Yamazoe A."/>
            <person name="Ichikawa N."/>
            <person name="Kimura A."/>
            <person name="Fujita N."/>
        </authorList>
    </citation>
    <scope>NUCLEOTIDE SEQUENCE [LARGE SCALE GENOMIC DNA]</scope>
    <source>
        <strain evidence="1 2">NBRC 106054</strain>
    </source>
</reference>
<dbReference type="RefSeq" id="WP_052955834.1">
    <property type="nucleotide sequence ID" value="NZ_BBWV01000002.1"/>
</dbReference>
<dbReference type="STRING" id="1220578.FPE01S_02_10090"/>
<evidence type="ECO:0000313" key="1">
    <source>
        <dbReference type="EMBL" id="GAO43903.1"/>
    </source>
</evidence>
<sequence length="169" mass="18943">MNKTLITDLTEIAQLAESRYSENLAFRHFMAQQDAAATDELVFPLQEAVTKAVDCCACGNCCRSMMVDVTEEEANSLAEALNEPLAVVKSKYIEESLSGRLLVSSMPCHFLEGNLCRIYDNRFSTCRSFPHLDQPGFNARLFFILQHYGRCPIVFNVVEALKACTNFTP</sequence>
<keyword evidence="2" id="KW-1185">Reference proteome</keyword>
<dbReference type="Proteomes" id="UP000033121">
    <property type="component" value="Unassembled WGS sequence"/>
</dbReference>
<evidence type="ECO:0000313" key="2">
    <source>
        <dbReference type="Proteomes" id="UP000033121"/>
    </source>
</evidence>